<comment type="function">
    <text evidence="2">Functions as a two-component phosphorelay mediators between cytokinin sensor histidine kinases and response regulators (B-type ARRs). Plays an important role in propagating cytokinin signal transduction.</text>
</comment>
<reference evidence="3" key="2">
    <citation type="journal article" date="2023" name="Int. J. Mol. Sci.">
        <title>De Novo Assembly and Annotation of 11 Diverse Shrub Willow (Salix) Genomes Reveals Novel Gene Organization in Sex-Linked Regions.</title>
        <authorList>
            <person name="Hyden B."/>
            <person name="Feng K."/>
            <person name="Yates T.B."/>
            <person name="Jawdy S."/>
            <person name="Cereghino C."/>
            <person name="Smart L.B."/>
            <person name="Muchero W."/>
        </authorList>
    </citation>
    <scope>NUCLEOTIDE SEQUENCE [LARGE SCALE GENOMIC DNA]</scope>
    <source>
        <tissue evidence="3">Shoot tip</tissue>
    </source>
</reference>
<comment type="domain">
    <text evidence="2">Histidine-containing phosphotransfer domain (HPt) contains an active histidine that mediates the phosphotransfer.</text>
</comment>
<dbReference type="Gene3D" id="1.20.120.160">
    <property type="entry name" value="HPT domain"/>
    <property type="match status" value="1"/>
</dbReference>
<dbReference type="Proteomes" id="UP001151529">
    <property type="component" value="Chromosome 10"/>
</dbReference>
<dbReference type="SUPFAM" id="SSF47226">
    <property type="entry name" value="Histidine-containing phosphotransfer domain, HPT domain"/>
    <property type="match status" value="1"/>
</dbReference>
<proteinExistence type="predicted"/>
<organism evidence="3 4">
    <name type="scientific">Salix viminalis</name>
    <name type="common">Common osier</name>
    <name type="synonym">Basket willow</name>
    <dbReference type="NCBI Taxonomy" id="40686"/>
    <lineage>
        <taxon>Eukaryota</taxon>
        <taxon>Viridiplantae</taxon>
        <taxon>Streptophyta</taxon>
        <taxon>Embryophyta</taxon>
        <taxon>Tracheophyta</taxon>
        <taxon>Spermatophyta</taxon>
        <taxon>Magnoliopsida</taxon>
        <taxon>eudicotyledons</taxon>
        <taxon>Gunneridae</taxon>
        <taxon>Pentapetalae</taxon>
        <taxon>rosids</taxon>
        <taxon>fabids</taxon>
        <taxon>Malpighiales</taxon>
        <taxon>Salicaceae</taxon>
        <taxon>Saliceae</taxon>
        <taxon>Salix</taxon>
    </lineage>
</organism>
<dbReference type="GO" id="GO:0005634">
    <property type="term" value="C:nucleus"/>
    <property type="evidence" value="ECO:0007669"/>
    <property type="project" value="UniProtKB-SubCell"/>
</dbReference>
<keyword evidence="4" id="KW-1185">Reference proteome</keyword>
<evidence type="ECO:0000313" key="4">
    <source>
        <dbReference type="Proteomes" id="UP001151529"/>
    </source>
</evidence>
<evidence type="ECO:0000313" key="3">
    <source>
        <dbReference type="EMBL" id="KAJ6722023.1"/>
    </source>
</evidence>
<dbReference type="GO" id="GO:0043424">
    <property type="term" value="F:protein histidine kinase binding"/>
    <property type="evidence" value="ECO:0007669"/>
    <property type="project" value="UniProtKB-UniRule"/>
</dbReference>
<dbReference type="GO" id="GO:0009736">
    <property type="term" value="P:cytokinin-activated signaling pathway"/>
    <property type="evidence" value="ECO:0007669"/>
    <property type="project" value="UniProtKB-KW"/>
</dbReference>
<dbReference type="AlphaFoldDB" id="A0A9Q0Z5M1"/>
<dbReference type="GO" id="GO:0009927">
    <property type="term" value="F:histidine phosphotransfer kinase activity"/>
    <property type="evidence" value="ECO:0007669"/>
    <property type="project" value="UniProtKB-UniRule"/>
</dbReference>
<name>A0A9Q0Z5M1_SALVM</name>
<dbReference type="PANTHER" id="PTHR28242:SF5">
    <property type="entry name" value="HISTIDINE-CONTAINING PHOSPHOTRANSFER PROTEIN 1"/>
    <property type="match status" value="1"/>
</dbReference>
<keyword evidence="2" id="KW-0932">Cytokinin signaling pathway</keyword>
<gene>
    <name evidence="3" type="ORF">OIU85_025049</name>
</gene>
<evidence type="ECO:0000256" key="1">
    <source>
        <dbReference type="ARBA" id="ARBA00023012"/>
    </source>
</evidence>
<dbReference type="GO" id="GO:0000160">
    <property type="term" value="P:phosphorelay signal transduction system"/>
    <property type="evidence" value="ECO:0007669"/>
    <property type="project" value="UniProtKB-UniRule"/>
</dbReference>
<keyword evidence="1 2" id="KW-0902">Two-component regulatory system</keyword>
<protein>
    <recommendedName>
        <fullName evidence="2">Histidine-containing phosphotransfer protein</fullName>
    </recommendedName>
</protein>
<dbReference type="GO" id="GO:0005829">
    <property type="term" value="C:cytosol"/>
    <property type="evidence" value="ECO:0007669"/>
    <property type="project" value="UniProtKB-SubCell"/>
</dbReference>
<evidence type="ECO:0000256" key="2">
    <source>
        <dbReference type="RuleBase" id="RU369004"/>
    </source>
</evidence>
<dbReference type="InterPro" id="IPR036641">
    <property type="entry name" value="HPT_dom_sf"/>
</dbReference>
<dbReference type="InterPro" id="IPR045871">
    <property type="entry name" value="AHP1-5/YPD1"/>
</dbReference>
<comment type="caution">
    <text evidence="3">The sequence shown here is derived from an EMBL/GenBank/DDBJ whole genome shotgun (WGS) entry which is preliminary data.</text>
</comment>
<dbReference type="EMBL" id="JAPFFL010000006">
    <property type="protein sequence ID" value="KAJ6722023.1"/>
    <property type="molecule type" value="Genomic_DNA"/>
</dbReference>
<comment type="subcellular location">
    <subcellularLocation>
        <location evidence="2">Cytoplasm</location>
        <location evidence="2">Cytosol</location>
    </subcellularLocation>
    <subcellularLocation>
        <location evidence="2">Nucleus</location>
    </subcellularLocation>
</comment>
<sequence>MKGFLDAQFQQLQLLQDESNPDFVAEVVSLFFEDSERLLTGLEHLNCLLLIKSFELSFLAMADASSSL</sequence>
<dbReference type="PANTHER" id="PTHR28242">
    <property type="entry name" value="PHOSPHORELAY INTERMEDIATE PROTEIN YPD1"/>
    <property type="match status" value="1"/>
</dbReference>
<reference evidence="3" key="1">
    <citation type="submission" date="2022-11" db="EMBL/GenBank/DDBJ databases">
        <authorList>
            <person name="Hyden B.L."/>
            <person name="Feng K."/>
            <person name="Yates T."/>
            <person name="Jawdy S."/>
            <person name="Smart L.B."/>
            <person name="Muchero W."/>
        </authorList>
    </citation>
    <scope>NUCLEOTIDE SEQUENCE</scope>
    <source>
        <tissue evidence="3">Shoot tip</tissue>
    </source>
</reference>
<accession>A0A9Q0Z5M1</accession>